<feature type="compositionally biased region" description="Basic and acidic residues" evidence="6">
    <location>
        <begin position="275"/>
        <end position="285"/>
    </location>
</feature>
<feature type="compositionally biased region" description="Low complexity" evidence="6">
    <location>
        <begin position="12"/>
        <end position="25"/>
    </location>
</feature>
<comment type="function">
    <text evidence="5">Component of the origin recognition complex (ORC) that binds origins of replication. DNA-binding is ATP-dependent, however specific DNA sequences that define origins of replication have not been identified so far. ORC is required to assemble the pre-replication complex necessary to initiate DNA replication.</text>
</comment>
<dbReference type="OMA" id="YHYYSSR"/>
<comment type="subunit">
    <text evidence="5">ORC is composed of six subunits.</text>
</comment>
<evidence type="ECO:0000256" key="4">
    <source>
        <dbReference type="ARBA" id="ARBA00023242"/>
    </source>
</evidence>
<accession>A0A0V0QTJ5</accession>
<keyword evidence="9" id="KW-1185">Reference proteome</keyword>
<dbReference type="Gene3D" id="3.40.50.300">
    <property type="entry name" value="P-loop containing nucleotide triphosphate hydrolases"/>
    <property type="match status" value="1"/>
</dbReference>
<evidence type="ECO:0000256" key="3">
    <source>
        <dbReference type="ARBA" id="ARBA00023125"/>
    </source>
</evidence>
<feature type="compositionally biased region" description="Basic residues" evidence="6">
    <location>
        <begin position="1"/>
        <end position="11"/>
    </location>
</feature>
<gene>
    <name evidence="8" type="ORF">PPERSA_12689</name>
</gene>
<dbReference type="InterPro" id="IPR027417">
    <property type="entry name" value="P-loop_NTPase"/>
</dbReference>
<protein>
    <recommendedName>
        <fullName evidence="5">Origin recognition complex subunit 1</fullName>
    </recommendedName>
</protein>
<dbReference type="GO" id="GO:0005524">
    <property type="term" value="F:ATP binding"/>
    <property type="evidence" value="ECO:0007669"/>
    <property type="project" value="UniProtKB-KW"/>
</dbReference>
<sequence>MPPKKLQKRTINRSASNSADNVNNNKKMAYPSRNQKQISKSQDKNQDKLNGSQKIQNSNKLNQKNKISKQISQESLKKNSKQLDSSKKSNSQKESSIIKQVEILKRNSSLQKTKIIDQKKSQNIRNQRGKSELQIQTDNFSVTKNEEENNKRVRKKPVSLYSPTLEATTRKNVSYKNLSVNKKKGIKNKGGIQIEGEIVVTPRKILGEKKSGKKIEKKKLEKVGGSAGRGRPRKIRDENEVKEKKKRGRPKLIQTDDEEEEEEESEIDEEFVQMEEERIKQGIERLEDDDLEINKYQQELEEQQKIKQMQQEQEEQQKQQQQLIQNGNMMEGEEKISQKDNQNLQVQIQSKKEEKPKRQYIKRSLLMPQKNIESSKKDSEGNIIFPKKLLAKELKPEEKINLIELREDIKDANIKRYLQCVEILQEWALPNEIPCRDEEKDKIYDFLQNAMQNEGSANSLYISGVPGIGKTASFLEVMRKITDEYGQSGFFFSHLNGMGFNQPENLYQQLLKEMIGLDTSKAMACNILNMIFTTGKLEENILEKIENKEQIKMAKQNLKLPKIVLLDELDYLYTNDQNLLYNLFDWPHHQKSKLILIGIANTMDFPEKLKHKIASRIGNERVVFQPYKSNQIQSIIQSRIENLESVFEDRALIHIAKKIATSSSDIRRTLNVCRRSVQLAMEIYQKQEENQELKKVTIENVQQAYKQLYDKPYHKCLKFFSEFHKILLISIALESKIRGNNKAFLNDTVDRARLMNSNLGNNYFPSLSEEELDPNKKQYNNVTDIQITLNLQLDDITNALINDKIFEKFRQLF</sequence>
<evidence type="ECO:0000259" key="7">
    <source>
        <dbReference type="Pfam" id="PF00004"/>
    </source>
</evidence>
<dbReference type="GO" id="GO:0003688">
    <property type="term" value="F:DNA replication origin binding"/>
    <property type="evidence" value="ECO:0007669"/>
    <property type="project" value="TreeGrafter"/>
</dbReference>
<dbReference type="EMBL" id="LDAU01000106">
    <property type="protein sequence ID" value="KRX05511.1"/>
    <property type="molecule type" value="Genomic_DNA"/>
</dbReference>
<reference evidence="8 9" key="1">
    <citation type="journal article" date="2015" name="Sci. Rep.">
        <title>Genome of the facultative scuticociliatosis pathogen Pseudocohnilembus persalinus provides insight into its virulence through horizontal gene transfer.</title>
        <authorList>
            <person name="Xiong J."/>
            <person name="Wang G."/>
            <person name="Cheng J."/>
            <person name="Tian M."/>
            <person name="Pan X."/>
            <person name="Warren A."/>
            <person name="Jiang C."/>
            <person name="Yuan D."/>
            <person name="Miao W."/>
        </authorList>
    </citation>
    <scope>NUCLEOTIDE SEQUENCE [LARGE SCALE GENOMIC DNA]</scope>
    <source>
        <strain evidence="8">36N120E</strain>
    </source>
</reference>
<comment type="caution">
    <text evidence="8">The sequence shown here is derived from an EMBL/GenBank/DDBJ whole genome shotgun (WGS) entry which is preliminary data.</text>
</comment>
<dbReference type="InParanoid" id="A0A0V0QTJ5"/>
<proteinExistence type="inferred from homology"/>
<evidence type="ECO:0000256" key="6">
    <source>
        <dbReference type="SAM" id="MobiDB-lite"/>
    </source>
</evidence>
<keyword evidence="3 5" id="KW-0238">DNA-binding</keyword>
<dbReference type="Pfam" id="PF00004">
    <property type="entry name" value="AAA"/>
    <property type="match status" value="1"/>
</dbReference>
<feature type="domain" description="ATPase AAA-type core" evidence="7">
    <location>
        <begin position="461"/>
        <end position="618"/>
    </location>
</feature>
<feature type="region of interest" description="Disordered" evidence="6">
    <location>
        <begin position="1"/>
        <end position="95"/>
    </location>
</feature>
<organism evidence="8 9">
    <name type="scientific">Pseudocohnilembus persalinus</name>
    <name type="common">Ciliate</name>
    <dbReference type="NCBI Taxonomy" id="266149"/>
    <lineage>
        <taxon>Eukaryota</taxon>
        <taxon>Sar</taxon>
        <taxon>Alveolata</taxon>
        <taxon>Ciliophora</taxon>
        <taxon>Intramacronucleata</taxon>
        <taxon>Oligohymenophorea</taxon>
        <taxon>Scuticociliatia</taxon>
        <taxon>Philasterida</taxon>
        <taxon>Pseudocohnilembidae</taxon>
        <taxon>Pseudocohnilembus</taxon>
    </lineage>
</organism>
<dbReference type="GO" id="GO:0005664">
    <property type="term" value="C:nuclear origin of replication recognition complex"/>
    <property type="evidence" value="ECO:0007669"/>
    <property type="project" value="TreeGrafter"/>
</dbReference>
<keyword evidence="4 5" id="KW-0539">Nucleus</keyword>
<comment type="similarity">
    <text evidence="2 5">Belongs to the ORC1 family.</text>
</comment>
<dbReference type="GO" id="GO:0016887">
    <property type="term" value="F:ATP hydrolysis activity"/>
    <property type="evidence" value="ECO:0007669"/>
    <property type="project" value="InterPro"/>
</dbReference>
<dbReference type="OrthoDB" id="1926878at2759"/>
<dbReference type="SUPFAM" id="SSF52540">
    <property type="entry name" value="P-loop containing nucleoside triphosphate hydrolases"/>
    <property type="match status" value="1"/>
</dbReference>
<feature type="compositionally biased region" description="Acidic residues" evidence="6">
    <location>
        <begin position="255"/>
        <end position="274"/>
    </location>
</feature>
<dbReference type="PANTHER" id="PTHR10763">
    <property type="entry name" value="CELL DIVISION CONTROL PROTEIN 6-RELATED"/>
    <property type="match status" value="1"/>
</dbReference>
<keyword evidence="5" id="KW-0547">Nucleotide-binding</keyword>
<feature type="compositionally biased region" description="Basic and acidic residues" evidence="6">
    <location>
        <begin position="210"/>
        <end position="222"/>
    </location>
</feature>
<dbReference type="InterPro" id="IPR050311">
    <property type="entry name" value="ORC1/CDC6"/>
</dbReference>
<keyword evidence="5" id="KW-0235">DNA replication</keyword>
<feature type="region of interest" description="Disordered" evidence="6">
    <location>
        <begin position="210"/>
        <end position="296"/>
    </location>
</feature>
<evidence type="ECO:0000313" key="8">
    <source>
        <dbReference type="EMBL" id="KRX05511.1"/>
    </source>
</evidence>
<keyword evidence="8" id="KW-0378">Hydrolase</keyword>
<evidence type="ECO:0000256" key="5">
    <source>
        <dbReference type="RuleBase" id="RU365058"/>
    </source>
</evidence>
<evidence type="ECO:0000256" key="1">
    <source>
        <dbReference type="ARBA" id="ARBA00004123"/>
    </source>
</evidence>
<evidence type="ECO:0000256" key="2">
    <source>
        <dbReference type="ARBA" id="ARBA00008398"/>
    </source>
</evidence>
<dbReference type="AlphaFoldDB" id="A0A0V0QTJ5"/>
<dbReference type="InterPro" id="IPR003959">
    <property type="entry name" value="ATPase_AAA_core"/>
</dbReference>
<dbReference type="GO" id="GO:0033314">
    <property type="term" value="P:mitotic DNA replication checkpoint signaling"/>
    <property type="evidence" value="ECO:0007669"/>
    <property type="project" value="TreeGrafter"/>
</dbReference>
<feature type="compositionally biased region" description="Polar residues" evidence="6">
    <location>
        <begin position="48"/>
        <end position="74"/>
    </location>
</feature>
<comment type="subcellular location">
    <subcellularLocation>
        <location evidence="1 5">Nucleus</location>
    </subcellularLocation>
</comment>
<dbReference type="GO" id="GO:0006270">
    <property type="term" value="P:DNA replication initiation"/>
    <property type="evidence" value="ECO:0007669"/>
    <property type="project" value="TreeGrafter"/>
</dbReference>
<dbReference type="Proteomes" id="UP000054937">
    <property type="component" value="Unassembled WGS sequence"/>
</dbReference>
<keyword evidence="5" id="KW-0067">ATP-binding</keyword>
<dbReference type="PANTHER" id="PTHR10763:SF23">
    <property type="entry name" value="ORIGIN RECOGNITION COMPLEX SUBUNIT 1"/>
    <property type="match status" value="1"/>
</dbReference>
<name>A0A0V0QTJ5_PSEPJ</name>
<evidence type="ECO:0000313" key="9">
    <source>
        <dbReference type="Proteomes" id="UP000054937"/>
    </source>
</evidence>